<dbReference type="GO" id="GO:0005829">
    <property type="term" value="C:cytosol"/>
    <property type="evidence" value="ECO:0007669"/>
    <property type="project" value="Ensembl"/>
</dbReference>
<dbReference type="AlphaFoldDB" id="A0A7N5K0X0"/>
<dbReference type="GeneTree" id="ENSGT01120000271909"/>
<keyword evidence="3" id="KW-1185">Reference proteome</keyword>
<dbReference type="Ensembl" id="ENSAMET00000041557.1">
    <property type="protein sequence ID" value="ENSAMEP00000033012.1"/>
    <property type="gene ID" value="ENSAMEG00000001975.2"/>
</dbReference>
<keyword evidence="1" id="KW-0479">Metal-binding</keyword>
<dbReference type="Proteomes" id="UP000008912">
    <property type="component" value="Unassembled WGS sequence"/>
</dbReference>
<protein>
    <submittedName>
        <fullName evidence="2">MOB kinase activator 2</fullName>
    </submittedName>
</protein>
<dbReference type="InterPro" id="IPR005301">
    <property type="entry name" value="MOB_kinase_act_fam"/>
</dbReference>
<reference evidence="2" key="3">
    <citation type="submission" date="2025-09" db="UniProtKB">
        <authorList>
            <consortium name="Ensembl"/>
        </authorList>
    </citation>
    <scope>IDENTIFICATION</scope>
</reference>
<dbReference type="PANTHER" id="PTHR22599">
    <property type="entry name" value="MPS ONE BINDER KINASE ACTIVATOR-LIKE MOB"/>
    <property type="match status" value="1"/>
</dbReference>
<accession>A0A7N5K0X0</accession>
<feature type="binding site" evidence="1">
    <location>
        <position position="83"/>
    </location>
    <ligand>
        <name>Zn(2+)</name>
        <dbReference type="ChEBI" id="CHEBI:29105"/>
    </ligand>
</feature>
<reference evidence="2 3" key="1">
    <citation type="journal article" date="2010" name="Nature">
        <title>The sequence and de novo assembly of the giant panda genome.</title>
        <authorList>
            <person name="Li R."/>
            <person name="Fan W."/>
            <person name="Tian G."/>
            <person name="Zhu H."/>
            <person name="He L."/>
            <person name="Cai J."/>
            <person name="Huang Q."/>
            <person name="Cai Q."/>
            <person name="Li B."/>
            <person name="Bai Y."/>
            <person name="Zhang Z."/>
            <person name="Zhang Y."/>
            <person name="Wang W."/>
            <person name="Li J."/>
            <person name="Wei F."/>
            <person name="Li H."/>
            <person name="Jian M."/>
            <person name="Li J."/>
            <person name="Zhang Z."/>
            <person name="Nielsen R."/>
            <person name="Li D."/>
            <person name="Gu W."/>
            <person name="Yang Z."/>
            <person name="Xuan Z."/>
            <person name="Ryder O.A."/>
            <person name="Leung F.C."/>
            <person name="Zhou Y."/>
            <person name="Cao J."/>
            <person name="Sun X."/>
            <person name="Fu Y."/>
            <person name="Fang X."/>
            <person name="Guo X."/>
            <person name="Wang B."/>
            <person name="Hou R."/>
            <person name="Shen F."/>
            <person name="Mu B."/>
            <person name="Ni P."/>
            <person name="Lin R."/>
            <person name="Qian W."/>
            <person name="Wang G."/>
            <person name="Yu C."/>
            <person name="Nie W."/>
            <person name="Wang J."/>
            <person name="Wu Z."/>
            <person name="Liang H."/>
            <person name="Min J."/>
            <person name="Wu Q."/>
            <person name="Cheng S."/>
            <person name="Ruan J."/>
            <person name="Wang M."/>
            <person name="Shi Z."/>
            <person name="Wen M."/>
            <person name="Liu B."/>
            <person name="Ren X."/>
            <person name="Zheng H."/>
            <person name="Dong D."/>
            <person name="Cook K."/>
            <person name="Shan G."/>
            <person name="Zhang H."/>
            <person name="Kosiol C."/>
            <person name="Xie X."/>
            <person name="Lu Z."/>
            <person name="Zheng H."/>
            <person name="Li Y."/>
            <person name="Steiner C.C."/>
            <person name="Lam T.T."/>
            <person name="Lin S."/>
            <person name="Zhang Q."/>
            <person name="Li G."/>
            <person name="Tian J."/>
            <person name="Gong T."/>
            <person name="Liu H."/>
            <person name="Zhang D."/>
            <person name="Fang L."/>
            <person name="Ye C."/>
            <person name="Zhang J."/>
            <person name="Hu W."/>
            <person name="Xu A."/>
            <person name="Ren Y."/>
            <person name="Zhang G."/>
            <person name="Bruford M.W."/>
            <person name="Li Q."/>
            <person name="Ma L."/>
            <person name="Guo Y."/>
            <person name="An N."/>
            <person name="Hu Y."/>
            <person name="Zheng Y."/>
            <person name="Shi Y."/>
            <person name="Li Z."/>
            <person name="Liu Q."/>
            <person name="Chen Y."/>
            <person name="Zhao J."/>
            <person name="Qu N."/>
            <person name="Zhao S."/>
            <person name="Tian F."/>
            <person name="Wang X."/>
            <person name="Wang H."/>
            <person name="Xu L."/>
            <person name="Liu X."/>
            <person name="Vinar T."/>
            <person name="Wang Y."/>
            <person name="Lam T.W."/>
            <person name="Yiu S.M."/>
            <person name="Liu S."/>
            <person name="Zhang H."/>
            <person name="Li D."/>
            <person name="Huang Y."/>
            <person name="Wang X."/>
            <person name="Yang G."/>
            <person name="Jiang Z."/>
            <person name="Wang J."/>
            <person name="Qin N."/>
            <person name="Li L."/>
            <person name="Li J."/>
            <person name="Bolund L."/>
            <person name="Kristiansen K."/>
            <person name="Wong G.K."/>
            <person name="Olson M."/>
            <person name="Zhang X."/>
            <person name="Li S."/>
            <person name="Yang H."/>
            <person name="Wang J."/>
            <person name="Wang J."/>
        </authorList>
    </citation>
    <scope>NUCLEOTIDE SEQUENCE [LARGE SCALE GENOMIC DNA]</scope>
</reference>
<gene>
    <name evidence="2" type="primary">MOB2</name>
</gene>
<dbReference type="SUPFAM" id="SSF101152">
    <property type="entry name" value="Mob1/phocein"/>
    <property type="match status" value="1"/>
</dbReference>
<organism evidence="2 3">
    <name type="scientific">Ailuropoda melanoleuca</name>
    <name type="common">Giant panda</name>
    <dbReference type="NCBI Taxonomy" id="9646"/>
    <lineage>
        <taxon>Eukaryota</taxon>
        <taxon>Metazoa</taxon>
        <taxon>Chordata</taxon>
        <taxon>Craniata</taxon>
        <taxon>Vertebrata</taxon>
        <taxon>Euteleostomi</taxon>
        <taxon>Mammalia</taxon>
        <taxon>Eutheria</taxon>
        <taxon>Laurasiatheria</taxon>
        <taxon>Carnivora</taxon>
        <taxon>Caniformia</taxon>
        <taxon>Ursidae</taxon>
        <taxon>Ailuropoda</taxon>
    </lineage>
</organism>
<feature type="binding site" evidence="1">
    <location>
        <position position="78"/>
    </location>
    <ligand>
        <name>Zn(2+)</name>
        <dbReference type="ChEBI" id="CHEBI:29105"/>
    </ligand>
</feature>
<name>A0A7N5K0X0_AILME</name>
<dbReference type="GO" id="GO:0005654">
    <property type="term" value="C:nucleoplasm"/>
    <property type="evidence" value="ECO:0007669"/>
    <property type="project" value="Ensembl"/>
</dbReference>
<sequence>MDWLMGKSKAKPNGKKPAAEEKKMYLEPEYTKSRITDVGFKELVVLPREIDLNEWLASNTTTFFHHVNLQYSTISEFCTGEACQTMAVCNTQYYWYDERGKKVKCTAPQYVDFVMSSVQKLVTDEDVFPTKYGTSLPCCTPPYWAAVAAYGKGPDLWDRDSCVTCAVKPGRCALAGVSLATPGSGTCGLCHPAQPPVPWGCCSPSHWGPDSQQAVATLHPDLAGGSRAIQSSQGRHLAGGRYSYTLVPVLLGGPGHVEAQERASGKHV</sequence>
<dbReference type="Gene3D" id="1.20.140.30">
    <property type="entry name" value="MOB kinase activator"/>
    <property type="match status" value="1"/>
</dbReference>
<evidence type="ECO:0000256" key="1">
    <source>
        <dbReference type="PIRSR" id="PIRSR605301-1"/>
    </source>
</evidence>
<reference evidence="2" key="2">
    <citation type="submission" date="2025-08" db="UniProtKB">
        <authorList>
            <consortium name="Ensembl"/>
        </authorList>
    </citation>
    <scope>IDENTIFICATION</scope>
</reference>
<dbReference type="InParanoid" id="A0A7N5K0X0"/>
<evidence type="ECO:0000313" key="2">
    <source>
        <dbReference type="Ensembl" id="ENSAMEP00000033012.1"/>
    </source>
</evidence>
<proteinExistence type="predicted"/>
<dbReference type="GO" id="GO:0005730">
    <property type="term" value="C:nucleolus"/>
    <property type="evidence" value="ECO:0007669"/>
    <property type="project" value="Ensembl"/>
</dbReference>
<dbReference type="InterPro" id="IPR036703">
    <property type="entry name" value="MOB_kinase_act_sf"/>
</dbReference>
<evidence type="ECO:0000313" key="3">
    <source>
        <dbReference type="Proteomes" id="UP000008912"/>
    </source>
</evidence>
<keyword evidence="1" id="KW-0862">Zinc</keyword>
<dbReference type="SMART" id="SM01388">
    <property type="entry name" value="Mob1_phocein"/>
    <property type="match status" value="1"/>
</dbReference>
<dbReference type="Pfam" id="PF03637">
    <property type="entry name" value="Mob1_phocein"/>
    <property type="match status" value="1"/>
</dbReference>